<reference evidence="9" key="1">
    <citation type="submission" date="2018-12" db="EMBL/GenBank/DDBJ databases">
        <title>Tengunoibacter tsumagoiensis gen. nov., sp. nov., Dictyobacter kobayashii sp. nov., D. alpinus sp. nov., and D. joshuensis sp. nov. and description of Dictyobacteraceae fam. nov. within the order Ktedonobacterales isolated from Tengu-no-mugimeshi.</title>
        <authorList>
            <person name="Wang C.M."/>
            <person name="Zheng Y."/>
            <person name="Sakai Y."/>
            <person name="Toyoda A."/>
            <person name="Minakuchi Y."/>
            <person name="Abe K."/>
            <person name="Yokota A."/>
            <person name="Yabe S."/>
        </authorList>
    </citation>
    <scope>NUCLEOTIDE SEQUENCE [LARGE SCALE GENOMIC DNA]</scope>
    <source>
        <strain evidence="9">Uno3</strain>
    </source>
</reference>
<keyword evidence="3 7" id="KW-0812">Transmembrane</keyword>
<feature type="transmembrane region" description="Helical" evidence="7">
    <location>
        <begin position="254"/>
        <end position="277"/>
    </location>
</feature>
<dbReference type="Proteomes" id="UP000287352">
    <property type="component" value="Unassembled WGS sequence"/>
</dbReference>
<dbReference type="Pfam" id="PF03631">
    <property type="entry name" value="Virul_fac_BrkB"/>
    <property type="match status" value="1"/>
</dbReference>
<evidence type="ECO:0000256" key="4">
    <source>
        <dbReference type="ARBA" id="ARBA00022989"/>
    </source>
</evidence>
<accession>A0A402AA82</accession>
<evidence type="ECO:0000256" key="5">
    <source>
        <dbReference type="ARBA" id="ARBA00023136"/>
    </source>
</evidence>
<proteinExistence type="predicted"/>
<sequence>MTQATLPQQFSPSAHGNERGEQPIKAFVRKFTGDWSMQLSAALAYNLLLSIFPLFVALLSLLGVVLSLSGGNATAFLTDTLTRSFPHLPGVDPANMIKAVQNYLGQATGILGIIAVVSALVFGSRLFVLLEGCFSIIYHVRPRTLIRQNIMAIFMVLLFVVLIPIMVAISSLPTLAFSLLKQTFLGQVPFLATVASVVGGILAAFILFETIYLVVPNQKIRLQHSWLGALVAAIALEIYLSLFPLYATHFLGNAAGAVGFTLILLVFFFYFAVIMILGAEVNAFVSEHVQPLPNDLASFVSTIGGIINQDQPETESDAHVNTNPTEQADREHIQDAVGQGSFHKQQPSAQSSASPRMEHASHEPEKVTGKQTKVKIIRRTYPARSITMLEVGIGSVLAFGLQLFRLPRRKVRAH</sequence>
<comment type="subcellular location">
    <subcellularLocation>
        <location evidence="1">Cell membrane</location>
        <topology evidence="1">Multi-pass membrane protein</topology>
    </subcellularLocation>
</comment>
<feature type="transmembrane region" description="Helical" evidence="7">
    <location>
        <begin position="190"/>
        <end position="215"/>
    </location>
</feature>
<keyword evidence="5 7" id="KW-0472">Membrane</keyword>
<feature type="transmembrane region" description="Helical" evidence="7">
    <location>
        <begin position="43"/>
        <end position="68"/>
    </location>
</feature>
<dbReference type="GO" id="GO:0005886">
    <property type="term" value="C:plasma membrane"/>
    <property type="evidence" value="ECO:0007669"/>
    <property type="project" value="UniProtKB-SubCell"/>
</dbReference>
<feature type="compositionally biased region" description="Basic and acidic residues" evidence="6">
    <location>
        <begin position="356"/>
        <end position="368"/>
    </location>
</feature>
<keyword evidence="2" id="KW-1003">Cell membrane</keyword>
<feature type="transmembrane region" description="Helical" evidence="7">
    <location>
        <begin position="150"/>
        <end position="170"/>
    </location>
</feature>
<evidence type="ECO:0000256" key="3">
    <source>
        <dbReference type="ARBA" id="ARBA00022692"/>
    </source>
</evidence>
<feature type="transmembrane region" description="Helical" evidence="7">
    <location>
        <begin position="110"/>
        <end position="138"/>
    </location>
</feature>
<evidence type="ECO:0000256" key="7">
    <source>
        <dbReference type="SAM" id="Phobius"/>
    </source>
</evidence>
<keyword evidence="9" id="KW-1185">Reference proteome</keyword>
<name>A0A402AA82_9CHLR</name>
<dbReference type="RefSeq" id="WP_161975852.1">
    <property type="nucleotide sequence ID" value="NZ_BIFR01000002.1"/>
</dbReference>
<evidence type="ECO:0000313" key="9">
    <source>
        <dbReference type="Proteomes" id="UP000287352"/>
    </source>
</evidence>
<evidence type="ECO:0000256" key="6">
    <source>
        <dbReference type="SAM" id="MobiDB-lite"/>
    </source>
</evidence>
<gene>
    <name evidence="8" type="ORF">KTT_58050</name>
</gene>
<keyword evidence="4 7" id="KW-1133">Transmembrane helix</keyword>
<dbReference type="PANTHER" id="PTHR30213:SF0">
    <property type="entry name" value="UPF0761 MEMBRANE PROTEIN YIHY"/>
    <property type="match status" value="1"/>
</dbReference>
<protein>
    <recommendedName>
        <fullName evidence="10">YihY/virulence factor BrkB family protein</fullName>
    </recommendedName>
</protein>
<comment type="caution">
    <text evidence="8">The sequence shown here is derived from an EMBL/GenBank/DDBJ whole genome shotgun (WGS) entry which is preliminary data.</text>
</comment>
<evidence type="ECO:0000256" key="1">
    <source>
        <dbReference type="ARBA" id="ARBA00004651"/>
    </source>
</evidence>
<dbReference type="EMBL" id="BIFR01000002">
    <property type="protein sequence ID" value="GCE15946.1"/>
    <property type="molecule type" value="Genomic_DNA"/>
</dbReference>
<dbReference type="InterPro" id="IPR017039">
    <property type="entry name" value="Virul_fac_BrkB"/>
</dbReference>
<evidence type="ECO:0000313" key="8">
    <source>
        <dbReference type="EMBL" id="GCE15946.1"/>
    </source>
</evidence>
<evidence type="ECO:0000256" key="2">
    <source>
        <dbReference type="ARBA" id="ARBA00022475"/>
    </source>
</evidence>
<feature type="transmembrane region" description="Helical" evidence="7">
    <location>
        <begin position="385"/>
        <end position="404"/>
    </location>
</feature>
<dbReference type="AlphaFoldDB" id="A0A402AA82"/>
<organism evidence="8 9">
    <name type="scientific">Tengunoibacter tsumagoiensis</name>
    <dbReference type="NCBI Taxonomy" id="2014871"/>
    <lineage>
        <taxon>Bacteria</taxon>
        <taxon>Bacillati</taxon>
        <taxon>Chloroflexota</taxon>
        <taxon>Ktedonobacteria</taxon>
        <taxon>Ktedonobacterales</taxon>
        <taxon>Dictyobacteraceae</taxon>
        <taxon>Tengunoibacter</taxon>
    </lineage>
</organism>
<dbReference type="PANTHER" id="PTHR30213">
    <property type="entry name" value="INNER MEMBRANE PROTEIN YHJD"/>
    <property type="match status" value="1"/>
</dbReference>
<evidence type="ECO:0008006" key="10">
    <source>
        <dbReference type="Google" id="ProtNLM"/>
    </source>
</evidence>
<feature type="compositionally biased region" description="Low complexity" evidence="6">
    <location>
        <begin position="345"/>
        <end position="355"/>
    </location>
</feature>
<feature type="region of interest" description="Disordered" evidence="6">
    <location>
        <begin position="337"/>
        <end position="372"/>
    </location>
</feature>
<feature type="transmembrane region" description="Helical" evidence="7">
    <location>
        <begin position="227"/>
        <end position="248"/>
    </location>
</feature>